<name>A0A2T6KM86_9RHOB</name>
<evidence type="ECO:0000313" key="2">
    <source>
        <dbReference type="Proteomes" id="UP000244523"/>
    </source>
</evidence>
<dbReference type="EMBL" id="QBUD01000002">
    <property type="protein sequence ID" value="PUB17325.1"/>
    <property type="molecule type" value="Genomic_DNA"/>
</dbReference>
<keyword evidence="2" id="KW-1185">Reference proteome</keyword>
<gene>
    <name evidence="1" type="ORF">C8N45_102337</name>
</gene>
<dbReference type="Proteomes" id="UP000244523">
    <property type="component" value="Unassembled WGS sequence"/>
</dbReference>
<protein>
    <submittedName>
        <fullName evidence="1">Uncharacterized protein</fullName>
    </submittedName>
</protein>
<evidence type="ECO:0000313" key="1">
    <source>
        <dbReference type="EMBL" id="PUB17325.1"/>
    </source>
</evidence>
<sequence length="165" mass="18892">MPYRADVPASHRNCSIHKTRGIFSRRRVGRCEPSELLFAPLCLRRPIPPDGRGKLCTKFINALPDRFLARDDAARRKLILDIAQAHGKPKTGPDRIGNDIRRETVAFEGAGMFGCFMARETASSFSGQDTDCSTWIIFLIRLNWFHGAGYFSLRAKGRRWRWRCH</sequence>
<organism evidence="1 2">
    <name type="scientific">Yoonia sediminilitoris</name>
    <dbReference type="NCBI Taxonomy" id="1286148"/>
    <lineage>
        <taxon>Bacteria</taxon>
        <taxon>Pseudomonadati</taxon>
        <taxon>Pseudomonadota</taxon>
        <taxon>Alphaproteobacteria</taxon>
        <taxon>Rhodobacterales</taxon>
        <taxon>Paracoccaceae</taxon>
        <taxon>Yoonia</taxon>
    </lineage>
</organism>
<reference evidence="1 2" key="1">
    <citation type="submission" date="2018-04" db="EMBL/GenBank/DDBJ databases">
        <title>Genomic Encyclopedia of Archaeal and Bacterial Type Strains, Phase II (KMG-II): from individual species to whole genera.</title>
        <authorList>
            <person name="Goeker M."/>
        </authorList>
    </citation>
    <scope>NUCLEOTIDE SEQUENCE [LARGE SCALE GENOMIC DNA]</scope>
    <source>
        <strain evidence="1 2">DSM 29955</strain>
    </source>
</reference>
<comment type="caution">
    <text evidence="1">The sequence shown here is derived from an EMBL/GenBank/DDBJ whole genome shotgun (WGS) entry which is preliminary data.</text>
</comment>
<dbReference type="AlphaFoldDB" id="A0A2T6KM86"/>
<accession>A0A2T6KM86</accession>
<proteinExistence type="predicted"/>